<feature type="active site" description="Proton acceptor" evidence="4">
    <location>
        <position position="375"/>
    </location>
</feature>
<dbReference type="AlphaFoldDB" id="A0A9P6EIA3"/>
<dbReference type="InterPro" id="IPR016292">
    <property type="entry name" value="Epoxide_hydrolase"/>
</dbReference>
<evidence type="ECO:0000313" key="6">
    <source>
        <dbReference type="EMBL" id="KAF9529179.1"/>
    </source>
</evidence>
<keyword evidence="7" id="KW-1185">Reference proteome</keyword>
<organism evidence="6 7">
    <name type="scientific">Crepidotus variabilis</name>
    <dbReference type="NCBI Taxonomy" id="179855"/>
    <lineage>
        <taxon>Eukaryota</taxon>
        <taxon>Fungi</taxon>
        <taxon>Dikarya</taxon>
        <taxon>Basidiomycota</taxon>
        <taxon>Agaricomycotina</taxon>
        <taxon>Agaricomycetes</taxon>
        <taxon>Agaricomycetidae</taxon>
        <taxon>Agaricales</taxon>
        <taxon>Agaricineae</taxon>
        <taxon>Crepidotaceae</taxon>
        <taxon>Crepidotus</taxon>
    </lineage>
</organism>
<dbReference type="InterPro" id="IPR029058">
    <property type="entry name" value="AB_hydrolase_fold"/>
</dbReference>
<evidence type="ECO:0000256" key="2">
    <source>
        <dbReference type="ARBA" id="ARBA00022797"/>
    </source>
</evidence>
<evidence type="ECO:0000313" key="7">
    <source>
        <dbReference type="Proteomes" id="UP000807306"/>
    </source>
</evidence>
<dbReference type="Pfam" id="PF06441">
    <property type="entry name" value="EHN"/>
    <property type="match status" value="1"/>
</dbReference>
<protein>
    <submittedName>
        <fullName evidence="6">Epoxide hydrolase domain-containing protein</fullName>
    </submittedName>
</protein>
<feature type="domain" description="Epoxide hydrolase N-terminal" evidence="5">
    <location>
        <begin position="6"/>
        <end position="120"/>
    </location>
</feature>
<name>A0A9P6EIA3_9AGAR</name>
<dbReference type="PRINTS" id="PR00412">
    <property type="entry name" value="EPOXHYDRLASE"/>
</dbReference>
<feature type="active site" description="Nucleophile" evidence="4">
    <location>
        <position position="185"/>
    </location>
</feature>
<dbReference type="GO" id="GO:0004301">
    <property type="term" value="F:epoxide hydrolase activity"/>
    <property type="evidence" value="ECO:0007669"/>
    <property type="project" value="TreeGrafter"/>
</dbReference>
<dbReference type="PANTHER" id="PTHR21661:SF35">
    <property type="entry name" value="EPOXIDE HYDROLASE"/>
    <property type="match status" value="1"/>
</dbReference>
<comment type="caution">
    <text evidence="6">The sequence shown here is derived from an EMBL/GenBank/DDBJ whole genome shotgun (WGS) entry which is preliminary data.</text>
</comment>
<dbReference type="EMBL" id="MU157847">
    <property type="protein sequence ID" value="KAF9529179.1"/>
    <property type="molecule type" value="Genomic_DNA"/>
</dbReference>
<keyword evidence="3 6" id="KW-0378">Hydrolase</keyword>
<dbReference type="SUPFAM" id="SSF53474">
    <property type="entry name" value="alpha/beta-Hydrolases"/>
    <property type="match status" value="1"/>
</dbReference>
<accession>A0A9P6EIA3</accession>
<dbReference type="Gene3D" id="3.40.50.1820">
    <property type="entry name" value="alpha/beta hydrolase"/>
    <property type="match status" value="1"/>
</dbReference>
<dbReference type="Proteomes" id="UP000807306">
    <property type="component" value="Unassembled WGS sequence"/>
</dbReference>
<evidence type="ECO:0000256" key="1">
    <source>
        <dbReference type="ARBA" id="ARBA00010088"/>
    </source>
</evidence>
<dbReference type="InterPro" id="IPR000639">
    <property type="entry name" value="Epox_hydrolase-like"/>
</dbReference>
<reference evidence="6" key="1">
    <citation type="submission" date="2020-11" db="EMBL/GenBank/DDBJ databases">
        <authorList>
            <consortium name="DOE Joint Genome Institute"/>
            <person name="Ahrendt S."/>
            <person name="Riley R."/>
            <person name="Andreopoulos W."/>
            <person name="Labutti K."/>
            <person name="Pangilinan J."/>
            <person name="Ruiz-Duenas F.J."/>
            <person name="Barrasa J.M."/>
            <person name="Sanchez-Garcia M."/>
            <person name="Camarero S."/>
            <person name="Miyauchi S."/>
            <person name="Serrano A."/>
            <person name="Linde D."/>
            <person name="Babiker R."/>
            <person name="Drula E."/>
            <person name="Ayuso-Fernandez I."/>
            <person name="Pacheco R."/>
            <person name="Padilla G."/>
            <person name="Ferreira P."/>
            <person name="Barriuso J."/>
            <person name="Kellner H."/>
            <person name="Castanera R."/>
            <person name="Alfaro M."/>
            <person name="Ramirez L."/>
            <person name="Pisabarro A.G."/>
            <person name="Kuo A."/>
            <person name="Tritt A."/>
            <person name="Lipzen A."/>
            <person name="He G."/>
            <person name="Yan M."/>
            <person name="Ng V."/>
            <person name="Cullen D."/>
            <person name="Martin F."/>
            <person name="Rosso M.-N."/>
            <person name="Henrissat B."/>
            <person name="Hibbett D."/>
            <person name="Martinez A.T."/>
            <person name="Grigoriev I.V."/>
        </authorList>
    </citation>
    <scope>NUCLEOTIDE SEQUENCE</scope>
    <source>
        <strain evidence="6">CBS 506.95</strain>
    </source>
</reference>
<dbReference type="OrthoDB" id="7130006at2759"/>
<gene>
    <name evidence="6" type="ORF">CPB83DRAFT_812411</name>
</gene>
<dbReference type="PIRSF" id="PIRSF001112">
    <property type="entry name" value="Epoxide_hydrolase"/>
    <property type="match status" value="1"/>
</dbReference>
<keyword evidence="2" id="KW-0058">Aromatic hydrocarbons catabolism</keyword>
<dbReference type="InterPro" id="IPR010497">
    <property type="entry name" value="Epoxide_hydro_N"/>
</dbReference>
<dbReference type="GO" id="GO:0097176">
    <property type="term" value="P:epoxide metabolic process"/>
    <property type="evidence" value="ECO:0007669"/>
    <property type="project" value="TreeGrafter"/>
</dbReference>
<dbReference type="PANTHER" id="PTHR21661">
    <property type="entry name" value="EPOXIDE HYDROLASE 1-RELATED"/>
    <property type="match status" value="1"/>
</dbReference>
<sequence length="409" mass="46941">MTNTEPRPFSINVDQEILDWVTDRVRTSRIIPDAVQLPENKLWADGTPSSVMRDLVEYWKNDYDWRKVEAKLNSRYKMFMIDIEEAGEDIQLHFVHHRSDRKDAIPLLFPHGWPGNFTEVGDLLSLTAPEDPKQQAFHIVAPTIPGYVFSSPPKSPDFNITNIGEVYHKLMVQLGYPKYVGQGGDWGSMILRSMAQKRPESLVAVHLNLVFAGVPSIWHPFVLMKLILRMFTEDEKKRLGRMQNYLTHEIGYATIQKTKPQSLSYGLLDSPVGMLAWIREKLNNWSEPDYVWDKEVVITWTMLYLLSNSAWHARLYKSSLPDLHPQLILNQSIPSTVAFGASLFPAEIAYVPRWWAQGSVADNIVFWKEKQKGGHFASVEVPDALKKDLLEFVNLLPKATKVSLREQVN</sequence>
<feature type="active site" description="Proton donor" evidence="4">
    <location>
        <position position="316"/>
    </location>
</feature>
<evidence type="ECO:0000259" key="5">
    <source>
        <dbReference type="Pfam" id="PF06441"/>
    </source>
</evidence>
<comment type="similarity">
    <text evidence="1">Belongs to the peptidase S33 family.</text>
</comment>
<proteinExistence type="inferred from homology"/>
<evidence type="ECO:0000256" key="3">
    <source>
        <dbReference type="ARBA" id="ARBA00022801"/>
    </source>
</evidence>
<evidence type="ECO:0000256" key="4">
    <source>
        <dbReference type="PIRSR" id="PIRSR001112-1"/>
    </source>
</evidence>